<name>A0A1D8U2B6_9CYAN</name>
<dbReference type="Proteomes" id="UP000177870">
    <property type="component" value="Chromosome"/>
</dbReference>
<evidence type="ECO:0000313" key="2">
    <source>
        <dbReference type="EMBL" id="AOX03995.1"/>
    </source>
</evidence>
<evidence type="ECO:0000313" key="3">
    <source>
        <dbReference type="Proteomes" id="UP000177870"/>
    </source>
</evidence>
<reference evidence="3" key="1">
    <citation type="submission" date="2016-10" db="EMBL/GenBank/DDBJ databases">
        <title>Comparative genomics uncovers the prolific and rare metabolic potential of the cyanobacterial genus Moorea.</title>
        <authorList>
            <person name="Leao T."/>
            <person name="Castelao G."/>
            <person name="Korobeynikov A."/>
            <person name="Monroe E.A."/>
            <person name="Podell S."/>
            <person name="Glukhov E."/>
            <person name="Allen E."/>
            <person name="Gerwick W.H."/>
            <person name="Gerwick L."/>
        </authorList>
    </citation>
    <scope>NUCLEOTIDE SEQUENCE [LARGE SCALE GENOMIC DNA]</scope>
    <source>
        <strain evidence="3">PAL-8-15-08-1</strain>
    </source>
</reference>
<sequence>MYLGCKHTNCRKRQEESPLTPLNKGGRQEAKAKEIRSFIFPEKKTIQIYISNRNAIALGARQEARGKS</sequence>
<organism evidence="2 3">
    <name type="scientific">Moorena producens PAL-8-15-08-1</name>
    <dbReference type="NCBI Taxonomy" id="1458985"/>
    <lineage>
        <taxon>Bacteria</taxon>
        <taxon>Bacillati</taxon>
        <taxon>Cyanobacteriota</taxon>
        <taxon>Cyanophyceae</taxon>
        <taxon>Coleofasciculales</taxon>
        <taxon>Coleofasciculaceae</taxon>
        <taxon>Moorena</taxon>
    </lineage>
</organism>
<feature type="region of interest" description="Disordered" evidence="1">
    <location>
        <begin position="1"/>
        <end position="30"/>
    </location>
</feature>
<accession>A0A1D8U2B6</accession>
<evidence type="ECO:0000256" key="1">
    <source>
        <dbReference type="SAM" id="MobiDB-lite"/>
    </source>
</evidence>
<dbReference type="KEGG" id="mpro:BJP34_35280"/>
<dbReference type="AlphaFoldDB" id="A0A1D8U2B6"/>
<gene>
    <name evidence="2" type="ORF">BJP34_35280</name>
</gene>
<protein>
    <submittedName>
        <fullName evidence="2">Uncharacterized protein</fullName>
    </submittedName>
</protein>
<dbReference type="EMBL" id="CP017599">
    <property type="protein sequence ID" value="AOX03995.1"/>
    <property type="molecule type" value="Genomic_DNA"/>
</dbReference>
<proteinExistence type="predicted"/>